<evidence type="ECO:0000313" key="5">
    <source>
        <dbReference type="EMBL" id="NAW67680.1"/>
    </source>
</evidence>
<dbReference type="InterPro" id="IPR011625">
    <property type="entry name" value="A2M_N_BRD"/>
</dbReference>
<evidence type="ECO:0000259" key="3">
    <source>
        <dbReference type="SMART" id="SM01359"/>
    </source>
</evidence>
<dbReference type="InterPro" id="IPR041203">
    <property type="entry name" value="Bact_A2M_MG5"/>
</dbReference>
<dbReference type="InterPro" id="IPR051802">
    <property type="entry name" value="YfhM-like"/>
</dbReference>
<dbReference type="PANTHER" id="PTHR40094">
    <property type="entry name" value="ALPHA-2-MACROGLOBULIN HOMOLOG"/>
    <property type="match status" value="1"/>
</dbReference>
<dbReference type="InterPro" id="IPR041246">
    <property type="entry name" value="Bact_MG10"/>
</dbReference>
<dbReference type="InterPro" id="IPR041462">
    <property type="entry name" value="Bact_A2M_MG6"/>
</dbReference>
<dbReference type="Pfam" id="PF17972">
    <property type="entry name" value="bMG5"/>
    <property type="match status" value="1"/>
</dbReference>
<dbReference type="SMART" id="SM01360">
    <property type="entry name" value="A2M"/>
    <property type="match status" value="1"/>
</dbReference>
<dbReference type="InterPro" id="IPR008930">
    <property type="entry name" value="Terpenoid_cyclase/PrenylTrfase"/>
</dbReference>
<name>A0A7X4WGR6_9GAMM</name>
<evidence type="ECO:0008006" key="7">
    <source>
        <dbReference type="Google" id="ProtNLM"/>
    </source>
</evidence>
<sequence length="1516" mass="169183">MVISIHLAQWRQCLLLLCLSLFSLFSYAQTGQEKSQQTPEVLFVGSGPLVPQSNQQSIPVNFINLDHVDIEILQVTEPGQLLNRHYLQDQLSSYDLDNIKHAYNSVFSDRYTLPPSEKDVQTSARLPIPHSLDAGWYIVVIKAPGTFYRVKAKHMLLTDVGIQARINTRQAVFSLARLSTGDALTQGVVEIYRNNALLDSQPVDLHGVARFDIQTQRKDIVIARVTSRNDSGVAKEEMAILPLREAPLDLSDSAVGGRKYQATEAYIYSNRDLVKPGESLPVNILLRDKDGRALSQRPVSLSVVNPWNEEILKEQLQPQAEGYYFRQLETEANWKTGRYRIEVRLDPTAPEPISELSFQLEEFVPERMDLTFQNAAPFVFAGQTNKVELHGRYLFGSPAAGNKVKSAVTYAPVTHIPGKFDDYAVGVPFTLDSNYQELKEVALSEEGRLTVNLPTPDPEQIKSPVKTVANFSLLESGGAAVQRKLSYVTWKNQPVPGIKPEFVSVPYNTDALFKLALLSADGQSLTSGELQVTMDYDQGPYYWVYEEGIGWKRKKQERWKRVSSQTIKVGQQPESLAFSTKWGDYLLTVTDVSTGVSSSYSFYAGWYQGNEQLKAKPDHLVIQTDKPAYIAGEQATVTVTAPLSGSLLVTLEADQLVWSESYPVQAGKIDVTVPVPASLARHDVFLTTTLTGIDGQTPKRYFGIKPLKLDRSNRKLNVALDLPDLIKPSETLSVPVTVDNIDAQQGGDTWITLSMVDKGIINLSRFKPVNPHDYFFGQRRYSADVIDMYSRLYDLRPDPFAQSRFGSDANEDTDNKNDGLVESKSIILMTRPIKLVDGKAVVDMAIPDYNGEAQIVATVFNGSQVGQAVLDKPISAPVVAELSVPRFLVPGDQSSVTVDLHNVSGHTQTLAVAIAGSETLNFNQQPATELVLKDGEHWSQSYRFGVSDTTITDRASLTLSVNNQEISIERDWGIPVRPVMPWVTQAQSVLLDSKETYNVSEQLWSGLDVVRGSMGHAYFSRTPVLNTEEYARGLFRYPYGCAEQTTSKAWSFLLDEPELQRFKAQAHQTRHYSDDDGDDTPSTDKRLIEKAVLRLKTMQKNSGGFSLWDSSGRENPWLSAYVTDFLLAADKRFPGVVPASMLTKATHRLMAYVRNESLTSNLAYDTESAKVARAYAAYLMSKQGKLKWSDLDSMKLTSLPTQLSYLHMAASYANVGASDDAEDMLDDIRDYNRRHRYFGDYGSNLRDVAKSVTVLQEMADDNSLKEMAQELQTKYLEQMIGLANTSWMSTQERAALVQASALTNAANRDQIFNLSFSGNPVSQTGMFSQPLASEMTIQNLGDQPVYVKVLAQGYQMLNRGIANEANRFNTLDAEQVERKLYTMKGEPLASNRVKVGDRVVVVLTVALNERVNDALLVDKIPAGFVLENPALNQGLPIERVLPAGIELNTADHQEYRNDRFVLSDEMRKGRPSRYGYILRAEVPGTFAVPPVFIESMYRPEKHLAYWQTPQTITVEK</sequence>
<dbReference type="CDD" id="cd02891">
    <property type="entry name" value="A2M_like"/>
    <property type="match status" value="1"/>
</dbReference>
<dbReference type="EMBL" id="WXWW01000299">
    <property type="protein sequence ID" value="NAW67680.1"/>
    <property type="molecule type" value="Genomic_DNA"/>
</dbReference>
<proteinExistence type="inferred from homology"/>
<feature type="domain" description="Alpha-2-macroglobulin" evidence="4">
    <location>
        <begin position="827"/>
        <end position="914"/>
    </location>
</feature>
<dbReference type="InterPro" id="IPR049120">
    <property type="entry name" value="A2M_bMG2"/>
</dbReference>
<dbReference type="RefSeq" id="WP_161446876.1">
    <property type="nucleotide sequence ID" value="NZ_WXWW01000299.1"/>
</dbReference>
<dbReference type="GO" id="GO:0004866">
    <property type="term" value="F:endopeptidase inhibitor activity"/>
    <property type="evidence" value="ECO:0007669"/>
    <property type="project" value="InterPro"/>
</dbReference>
<accession>A0A7X4WGR6</accession>
<organism evidence="5 6">
    <name type="scientific">Photobacterium halotolerans</name>
    <dbReference type="NCBI Taxonomy" id="265726"/>
    <lineage>
        <taxon>Bacteria</taxon>
        <taxon>Pseudomonadati</taxon>
        <taxon>Pseudomonadota</taxon>
        <taxon>Gammaproteobacteria</taxon>
        <taxon>Vibrionales</taxon>
        <taxon>Vibrionaceae</taxon>
        <taxon>Photobacterium</taxon>
    </lineage>
</organism>
<keyword evidence="2" id="KW-0732">Signal</keyword>
<dbReference type="Gene3D" id="1.50.10.20">
    <property type="match status" value="1"/>
</dbReference>
<dbReference type="PANTHER" id="PTHR40094:SF1">
    <property type="entry name" value="UBIQUITIN DOMAIN-CONTAINING PROTEIN"/>
    <property type="match status" value="1"/>
</dbReference>
<dbReference type="Proteomes" id="UP000465712">
    <property type="component" value="Unassembled WGS sequence"/>
</dbReference>
<protein>
    <recommendedName>
        <fullName evidence="7">Alpha-2-macroglobulin</fullName>
    </recommendedName>
</protein>
<dbReference type="Pfam" id="PF01835">
    <property type="entry name" value="MG2"/>
    <property type="match status" value="1"/>
</dbReference>
<dbReference type="SUPFAM" id="SSF48239">
    <property type="entry name" value="Terpenoid cyclases/Protein prenyltransferases"/>
    <property type="match status" value="1"/>
</dbReference>
<dbReference type="Pfam" id="PF21142">
    <property type="entry name" value="A2M_bMG2"/>
    <property type="match status" value="1"/>
</dbReference>
<feature type="chain" id="PRO_5030893964" description="Alpha-2-macroglobulin" evidence="2">
    <location>
        <begin position="29"/>
        <end position="1516"/>
    </location>
</feature>
<comment type="similarity">
    <text evidence="1">Belongs to the protease inhibitor I39 (alpha-2-macroglobulin) family. Bacterial alpha-2-macroglobulin subfamily.</text>
</comment>
<dbReference type="InterPro" id="IPR001599">
    <property type="entry name" value="Macroglobln_a2"/>
</dbReference>
<reference evidence="5 6" key="1">
    <citation type="submission" date="2017-05" db="EMBL/GenBank/DDBJ databases">
        <title>High clonality and local adaptation shapes Vibrionaceae linages within an endangered oasis.</title>
        <authorList>
            <person name="Vazquez-Rosas-Landa M."/>
        </authorList>
    </citation>
    <scope>NUCLEOTIDE SEQUENCE [LARGE SCALE GENOMIC DNA]</scope>
    <source>
        <strain evidence="5 6">P46_P4S1P180</strain>
    </source>
</reference>
<dbReference type="Pfam" id="PF07703">
    <property type="entry name" value="A2M_BRD"/>
    <property type="match status" value="1"/>
</dbReference>
<evidence type="ECO:0000313" key="6">
    <source>
        <dbReference type="Proteomes" id="UP000465712"/>
    </source>
</evidence>
<comment type="caution">
    <text evidence="5">The sequence shown here is derived from an EMBL/GenBank/DDBJ whole genome shotgun (WGS) entry which is preliminary data.</text>
</comment>
<dbReference type="Pfam" id="PF17962">
    <property type="entry name" value="bMG6"/>
    <property type="match status" value="1"/>
</dbReference>
<evidence type="ECO:0000259" key="4">
    <source>
        <dbReference type="SMART" id="SM01360"/>
    </source>
</evidence>
<gene>
    <name evidence="5" type="ORF">CAG72_21050</name>
</gene>
<feature type="domain" description="Alpha-2-macroglobulin bait region" evidence="3">
    <location>
        <begin position="620"/>
        <end position="763"/>
    </location>
</feature>
<dbReference type="Pfam" id="PF00207">
    <property type="entry name" value="A2M"/>
    <property type="match status" value="1"/>
</dbReference>
<feature type="signal peptide" evidence="2">
    <location>
        <begin position="1"/>
        <end position="28"/>
    </location>
</feature>
<dbReference type="Pfam" id="PF17973">
    <property type="entry name" value="bMG10"/>
    <property type="match status" value="1"/>
</dbReference>
<evidence type="ECO:0000256" key="2">
    <source>
        <dbReference type="SAM" id="SignalP"/>
    </source>
</evidence>
<evidence type="ECO:0000256" key="1">
    <source>
        <dbReference type="ARBA" id="ARBA00010556"/>
    </source>
</evidence>
<dbReference type="InterPro" id="IPR002890">
    <property type="entry name" value="MG2"/>
</dbReference>
<dbReference type="SMART" id="SM01359">
    <property type="entry name" value="A2M_N_2"/>
    <property type="match status" value="1"/>
</dbReference>
<dbReference type="Gene3D" id="2.60.40.1930">
    <property type="match status" value="1"/>
</dbReference>